<feature type="domain" description="Reverse transcriptase" evidence="1">
    <location>
        <begin position="1"/>
        <end position="106"/>
    </location>
</feature>
<reference evidence="3" key="1">
    <citation type="submission" date="2025-08" db="UniProtKB">
        <authorList>
            <consortium name="RefSeq"/>
        </authorList>
    </citation>
    <scope>IDENTIFICATION</scope>
</reference>
<evidence type="ECO:0000259" key="1">
    <source>
        <dbReference type="PROSITE" id="PS50878"/>
    </source>
</evidence>
<sequence>MDALCSMFTHALRSKVLIGVPLADFGRKCNLYYADDLLVLSLGGLEDLRIIKLMLYIFEGMTGLAMNFSKTCLYASGRDSLPDPVAANTLSCARGILPVTYLGIPISGRRPRRQDWEVIITKISRRLASWKVRFLSLGGRLTLVNSVLSAIPTYWMPLFKVLCWVIKKINRIRRDFLWSGTDIDHPKCRLVGWKTLCRPREFGGWGILDLQCFNQALLGKWWWKFMSDASWGAANVILFNYGIQRWNMFPRLSGRVSFF</sequence>
<evidence type="ECO:0000313" key="3">
    <source>
        <dbReference type="RefSeq" id="XP_039122000.1"/>
    </source>
</evidence>
<name>A0AB40B430_DIOCR</name>
<proteinExistence type="predicted"/>
<dbReference type="PANTHER" id="PTHR33116:SF78">
    <property type="entry name" value="OS12G0587133 PROTEIN"/>
    <property type="match status" value="1"/>
</dbReference>
<protein>
    <submittedName>
        <fullName evidence="3">Uncharacterized protein LOC120258608</fullName>
    </submittedName>
</protein>
<dbReference type="Proteomes" id="UP001515500">
    <property type="component" value="Chromosome 4"/>
</dbReference>
<evidence type="ECO:0000313" key="2">
    <source>
        <dbReference type="Proteomes" id="UP001515500"/>
    </source>
</evidence>
<dbReference type="GeneID" id="120258608"/>
<dbReference type="PANTHER" id="PTHR33116">
    <property type="entry name" value="REVERSE TRANSCRIPTASE ZINC-BINDING DOMAIN-CONTAINING PROTEIN-RELATED-RELATED"/>
    <property type="match status" value="1"/>
</dbReference>
<dbReference type="InterPro" id="IPR000477">
    <property type="entry name" value="RT_dom"/>
</dbReference>
<gene>
    <name evidence="3" type="primary">LOC120258608</name>
</gene>
<dbReference type="PROSITE" id="PS50878">
    <property type="entry name" value="RT_POL"/>
    <property type="match status" value="1"/>
</dbReference>
<accession>A0AB40B430</accession>
<dbReference type="RefSeq" id="XP_039122000.1">
    <property type="nucleotide sequence ID" value="XM_039266066.1"/>
</dbReference>
<dbReference type="AlphaFoldDB" id="A0AB40B430"/>
<organism evidence="2 3">
    <name type="scientific">Dioscorea cayennensis subsp. rotundata</name>
    <name type="common">White Guinea yam</name>
    <name type="synonym">Dioscorea rotundata</name>
    <dbReference type="NCBI Taxonomy" id="55577"/>
    <lineage>
        <taxon>Eukaryota</taxon>
        <taxon>Viridiplantae</taxon>
        <taxon>Streptophyta</taxon>
        <taxon>Embryophyta</taxon>
        <taxon>Tracheophyta</taxon>
        <taxon>Spermatophyta</taxon>
        <taxon>Magnoliopsida</taxon>
        <taxon>Liliopsida</taxon>
        <taxon>Dioscoreales</taxon>
        <taxon>Dioscoreaceae</taxon>
        <taxon>Dioscorea</taxon>
    </lineage>
</organism>
<keyword evidence="2" id="KW-1185">Reference proteome</keyword>